<dbReference type="GO" id="GO:0003677">
    <property type="term" value="F:DNA binding"/>
    <property type="evidence" value="ECO:0007669"/>
    <property type="project" value="UniProtKB-KW"/>
</dbReference>
<accession>A0A9Q4ALS8</accession>
<evidence type="ECO:0000313" key="7">
    <source>
        <dbReference type="EMBL" id="MCP8886184.1"/>
    </source>
</evidence>
<reference evidence="7" key="1">
    <citation type="submission" date="2022-06" db="EMBL/GenBank/DDBJ databases">
        <title>Devosia sp. XJ19-45 genome assembly.</title>
        <authorList>
            <person name="Li B."/>
            <person name="Cai M."/>
            <person name="Nie G."/>
            <person name="Li W."/>
        </authorList>
    </citation>
    <scope>NUCLEOTIDE SEQUENCE</scope>
    <source>
        <strain evidence="7">XJ19-45</strain>
    </source>
</reference>
<dbReference type="RefSeq" id="WP_254672637.1">
    <property type="nucleotide sequence ID" value="NZ_JAMWDU010000001.1"/>
</dbReference>
<dbReference type="Proteomes" id="UP001060275">
    <property type="component" value="Unassembled WGS sequence"/>
</dbReference>
<evidence type="ECO:0000256" key="3">
    <source>
        <dbReference type="ARBA" id="ARBA00023015"/>
    </source>
</evidence>
<name>A0A9Q4ALS8_9HYPH</name>
<dbReference type="Pfam" id="PF00155">
    <property type="entry name" value="Aminotran_1_2"/>
    <property type="match status" value="1"/>
</dbReference>
<dbReference type="InterPro" id="IPR015421">
    <property type="entry name" value="PyrdxlP-dep_Trfase_major"/>
</dbReference>
<dbReference type="PANTHER" id="PTHR46577">
    <property type="entry name" value="HTH-TYPE TRANSCRIPTIONAL REGULATORY PROTEIN GABR"/>
    <property type="match status" value="1"/>
</dbReference>
<dbReference type="InterPro" id="IPR036390">
    <property type="entry name" value="WH_DNA-bd_sf"/>
</dbReference>
<dbReference type="InterPro" id="IPR015424">
    <property type="entry name" value="PyrdxlP-dep_Trfase"/>
</dbReference>
<dbReference type="Gene3D" id="3.40.640.10">
    <property type="entry name" value="Type I PLP-dependent aspartate aminotransferase-like (Major domain)"/>
    <property type="match status" value="1"/>
</dbReference>
<keyword evidence="4" id="KW-0238">DNA-binding</keyword>
<proteinExistence type="inferred from homology"/>
<keyword evidence="2" id="KW-0663">Pyridoxal phosphate</keyword>
<dbReference type="Pfam" id="PF00392">
    <property type="entry name" value="GntR"/>
    <property type="match status" value="1"/>
</dbReference>
<gene>
    <name evidence="7" type="ORF">NF348_03625</name>
</gene>
<dbReference type="GO" id="GO:0008483">
    <property type="term" value="F:transaminase activity"/>
    <property type="evidence" value="ECO:0007669"/>
    <property type="project" value="UniProtKB-KW"/>
</dbReference>
<dbReference type="InterPro" id="IPR004839">
    <property type="entry name" value="Aminotransferase_I/II_large"/>
</dbReference>
<dbReference type="GO" id="GO:0003700">
    <property type="term" value="F:DNA-binding transcription factor activity"/>
    <property type="evidence" value="ECO:0007669"/>
    <property type="project" value="InterPro"/>
</dbReference>
<dbReference type="Gene3D" id="1.10.10.10">
    <property type="entry name" value="Winged helix-like DNA-binding domain superfamily/Winged helix DNA-binding domain"/>
    <property type="match status" value="1"/>
</dbReference>
<comment type="similarity">
    <text evidence="1">In the C-terminal section; belongs to the class-I pyridoxal-phosphate-dependent aminotransferase family.</text>
</comment>
<keyword evidence="7" id="KW-0808">Transferase</keyword>
<keyword evidence="5" id="KW-0804">Transcription</keyword>
<dbReference type="SUPFAM" id="SSF53383">
    <property type="entry name" value="PLP-dependent transferases"/>
    <property type="match status" value="1"/>
</dbReference>
<dbReference type="EMBL" id="JAMWDU010000001">
    <property type="protein sequence ID" value="MCP8886184.1"/>
    <property type="molecule type" value="Genomic_DNA"/>
</dbReference>
<organism evidence="7 8">
    <name type="scientific">Devosia ureilytica</name>
    <dbReference type="NCBI Taxonomy" id="2952754"/>
    <lineage>
        <taxon>Bacteria</taxon>
        <taxon>Pseudomonadati</taxon>
        <taxon>Pseudomonadota</taxon>
        <taxon>Alphaproteobacteria</taxon>
        <taxon>Hyphomicrobiales</taxon>
        <taxon>Devosiaceae</taxon>
        <taxon>Devosia</taxon>
    </lineage>
</organism>
<dbReference type="PANTHER" id="PTHR46577:SF1">
    <property type="entry name" value="HTH-TYPE TRANSCRIPTIONAL REGULATORY PROTEIN GABR"/>
    <property type="match status" value="1"/>
</dbReference>
<dbReference type="CDD" id="cd07377">
    <property type="entry name" value="WHTH_GntR"/>
    <property type="match status" value="1"/>
</dbReference>
<dbReference type="PROSITE" id="PS50949">
    <property type="entry name" value="HTH_GNTR"/>
    <property type="match status" value="1"/>
</dbReference>
<evidence type="ECO:0000256" key="2">
    <source>
        <dbReference type="ARBA" id="ARBA00022898"/>
    </source>
</evidence>
<feature type="domain" description="HTH gntR-type" evidence="6">
    <location>
        <begin position="13"/>
        <end position="81"/>
    </location>
</feature>
<dbReference type="InterPro" id="IPR036388">
    <property type="entry name" value="WH-like_DNA-bd_sf"/>
</dbReference>
<dbReference type="SMART" id="SM00345">
    <property type="entry name" value="HTH_GNTR"/>
    <property type="match status" value="1"/>
</dbReference>
<dbReference type="SUPFAM" id="SSF46785">
    <property type="entry name" value="Winged helix' DNA-binding domain"/>
    <property type="match status" value="1"/>
</dbReference>
<evidence type="ECO:0000256" key="5">
    <source>
        <dbReference type="ARBA" id="ARBA00023163"/>
    </source>
</evidence>
<dbReference type="AlphaFoldDB" id="A0A9Q4ALS8"/>
<sequence length="486" mass="53138">MALLPLSLDASAGPLQVQLRHALVAAIDDRRLNAGQKLPPSRVLAQQLGIARNTVTAVYDDLAVKGYLVARERTGFFVGERRAASALEPKPQASAINWDRKFVISPSTLRHIRKPANWQSYRYPFIYGQVDPTLFPIGVWRACSRDALGRAAIDYWAADRAVEDDPMFVEQICRQLLPARGIFARPEEVMITLGAQHGIYLIAQLLLRPGLEVGVEDPGYPDAKNIFLNAGAALRTLPVDTEGAIVSKAPRGLTLAMVTPTCQCPTTVTMSAARRQELLDFARRNDTIIVEDDYEGETINGPNVPALKSMDTDGRVLYLGTLSKVLAPGVRLGYLVAPAPVIAEAKALRRLMHRSAPLNNQRTAAIFLADGHYRGLAKTLRATLAERRSELERCIDDYLPGFERPDSTQGACVWLKCPKDVDGRDMVRLCEDEGVMIESGDPFVSAQNAGRYVRLGISSIDVRLIEPGIKAVAQAVANLRGDAGPI</sequence>
<keyword evidence="3" id="KW-0805">Transcription regulation</keyword>
<comment type="caution">
    <text evidence="7">The sequence shown here is derived from an EMBL/GenBank/DDBJ whole genome shotgun (WGS) entry which is preliminary data.</text>
</comment>
<protein>
    <submittedName>
        <fullName evidence="7">PLP-dependent aminotransferase family protein</fullName>
    </submittedName>
</protein>
<evidence type="ECO:0000313" key="8">
    <source>
        <dbReference type="Proteomes" id="UP001060275"/>
    </source>
</evidence>
<dbReference type="CDD" id="cd00609">
    <property type="entry name" value="AAT_like"/>
    <property type="match status" value="1"/>
</dbReference>
<dbReference type="InterPro" id="IPR051446">
    <property type="entry name" value="HTH_trans_reg/aminotransferase"/>
</dbReference>
<evidence type="ECO:0000256" key="4">
    <source>
        <dbReference type="ARBA" id="ARBA00023125"/>
    </source>
</evidence>
<keyword evidence="7" id="KW-0032">Aminotransferase</keyword>
<dbReference type="InterPro" id="IPR000524">
    <property type="entry name" value="Tscrpt_reg_HTH_GntR"/>
</dbReference>
<evidence type="ECO:0000256" key="1">
    <source>
        <dbReference type="ARBA" id="ARBA00005384"/>
    </source>
</evidence>
<evidence type="ECO:0000259" key="6">
    <source>
        <dbReference type="PROSITE" id="PS50949"/>
    </source>
</evidence>
<keyword evidence="8" id="KW-1185">Reference proteome</keyword>
<dbReference type="GO" id="GO:0030170">
    <property type="term" value="F:pyridoxal phosphate binding"/>
    <property type="evidence" value="ECO:0007669"/>
    <property type="project" value="InterPro"/>
</dbReference>